<protein>
    <recommendedName>
        <fullName evidence="1">DUF4283 domain-containing protein</fullName>
    </recommendedName>
</protein>
<dbReference type="PANTHER" id="PTHR31286">
    <property type="entry name" value="GLYCINE-RICH CELL WALL STRUCTURAL PROTEIN 1.8-LIKE"/>
    <property type="match status" value="1"/>
</dbReference>
<dbReference type="InterPro" id="IPR025558">
    <property type="entry name" value="DUF4283"/>
</dbReference>
<evidence type="ECO:0000259" key="1">
    <source>
        <dbReference type="Pfam" id="PF14111"/>
    </source>
</evidence>
<dbReference type="Proteomes" id="UP000032304">
    <property type="component" value="Chromosome 11"/>
</dbReference>
<reference evidence="2 3" key="1">
    <citation type="journal article" date="2012" name="Nature">
        <title>Repeated polyploidization of Gossypium genomes and the evolution of spinnable cotton fibres.</title>
        <authorList>
            <person name="Paterson A.H."/>
            <person name="Wendel J.F."/>
            <person name="Gundlach H."/>
            <person name="Guo H."/>
            <person name="Jenkins J."/>
            <person name="Jin D."/>
            <person name="Llewellyn D."/>
            <person name="Showmaker K.C."/>
            <person name="Shu S."/>
            <person name="Udall J."/>
            <person name="Yoo M.J."/>
            <person name="Byers R."/>
            <person name="Chen W."/>
            <person name="Doron-Faigenboim A."/>
            <person name="Duke M.V."/>
            <person name="Gong L."/>
            <person name="Grimwood J."/>
            <person name="Grover C."/>
            <person name="Grupp K."/>
            <person name="Hu G."/>
            <person name="Lee T.H."/>
            <person name="Li J."/>
            <person name="Lin L."/>
            <person name="Liu T."/>
            <person name="Marler B.S."/>
            <person name="Page J.T."/>
            <person name="Roberts A.W."/>
            <person name="Romanel E."/>
            <person name="Sanders W.S."/>
            <person name="Szadkowski E."/>
            <person name="Tan X."/>
            <person name="Tang H."/>
            <person name="Xu C."/>
            <person name="Wang J."/>
            <person name="Wang Z."/>
            <person name="Zhang D."/>
            <person name="Zhang L."/>
            <person name="Ashrafi H."/>
            <person name="Bedon F."/>
            <person name="Bowers J.E."/>
            <person name="Brubaker C.L."/>
            <person name="Chee P.W."/>
            <person name="Das S."/>
            <person name="Gingle A.R."/>
            <person name="Haigler C.H."/>
            <person name="Harker D."/>
            <person name="Hoffmann L.V."/>
            <person name="Hovav R."/>
            <person name="Jones D.C."/>
            <person name="Lemke C."/>
            <person name="Mansoor S."/>
            <person name="ur Rahman M."/>
            <person name="Rainville L.N."/>
            <person name="Rambani A."/>
            <person name="Reddy U.K."/>
            <person name="Rong J.K."/>
            <person name="Saranga Y."/>
            <person name="Scheffler B.E."/>
            <person name="Scheffler J.A."/>
            <person name="Stelly D.M."/>
            <person name="Triplett B.A."/>
            <person name="Van Deynze A."/>
            <person name="Vaslin M.F."/>
            <person name="Waghmare V.N."/>
            <person name="Walford S.A."/>
            <person name="Wright R.J."/>
            <person name="Zaki E.A."/>
            <person name="Zhang T."/>
            <person name="Dennis E.S."/>
            <person name="Mayer K.F."/>
            <person name="Peterson D.G."/>
            <person name="Rokhsar D.S."/>
            <person name="Wang X."/>
            <person name="Schmutz J."/>
        </authorList>
    </citation>
    <scope>NUCLEOTIDE SEQUENCE [LARGE SCALE GENOMIC DNA]</scope>
</reference>
<evidence type="ECO:0000313" key="2">
    <source>
        <dbReference type="EMBL" id="KJB73322.1"/>
    </source>
</evidence>
<dbReference type="InterPro" id="IPR040256">
    <property type="entry name" value="At4g02000-like"/>
</dbReference>
<dbReference type="AlphaFoldDB" id="A0A0D2RRG4"/>
<dbReference type="Pfam" id="PF14111">
    <property type="entry name" value="DUF4283"/>
    <property type="match status" value="1"/>
</dbReference>
<sequence>MIYYKTKLIGDPSRFQLMDLENDFYLVHFKDMDDFDKILIGGPWVIFGHYLTIKPWLLDFSTANTKVDNQIAWIKLPGLSEGYYSKMLLRAIGQTNGPMIRIDEHTNIAIRERLALLVVCADLRKSLIFKVRINGKTQRVEYESLPNIYFTCTLYGHTTALCSREETGMMENSMDTTVLITKESNLTNRVEKQPFGPWMLVE</sequence>
<dbReference type="PANTHER" id="PTHR31286:SF99">
    <property type="entry name" value="DUF4283 DOMAIN-CONTAINING PROTEIN"/>
    <property type="match status" value="1"/>
</dbReference>
<evidence type="ECO:0000313" key="3">
    <source>
        <dbReference type="Proteomes" id="UP000032304"/>
    </source>
</evidence>
<accession>A0A0D2RRG4</accession>
<keyword evidence="3" id="KW-1185">Reference proteome</keyword>
<dbReference type="Gramene" id="KJB73322">
    <property type="protein sequence ID" value="KJB73322"/>
    <property type="gene ID" value="B456_011G227900"/>
</dbReference>
<dbReference type="eggNOG" id="KOG1075">
    <property type="taxonomic scope" value="Eukaryota"/>
</dbReference>
<dbReference type="STRING" id="29730.A0A0D2RRG4"/>
<feature type="domain" description="DUF4283" evidence="1">
    <location>
        <begin position="10"/>
        <end position="62"/>
    </location>
</feature>
<gene>
    <name evidence="2" type="ORF">B456_011G227900</name>
</gene>
<name>A0A0D2RRG4_GOSRA</name>
<dbReference type="OMA" id="EHTNIAI"/>
<dbReference type="EMBL" id="CM001750">
    <property type="protein sequence ID" value="KJB73322.1"/>
    <property type="molecule type" value="Genomic_DNA"/>
</dbReference>
<organism evidence="2 3">
    <name type="scientific">Gossypium raimondii</name>
    <name type="common">Peruvian cotton</name>
    <name type="synonym">Gossypium klotzschianum subsp. raimondii</name>
    <dbReference type="NCBI Taxonomy" id="29730"/>
    <lineage>
        <taxon>Eukaryota</taxon>
        <taxon>Viridiplantae</taxon>
        <taxon>Streptophyta</taxon>
        <taxon>Embryophyta</taxon>
        <taxon>Tracheophyta</taxon>
        <taxon>Spermatophyta</taxon>
        <taxon>Magnoliopsida</taxon>
        <taxon>eudicotyledons</taxon>
        <taxon>Gunneridae</taxon>
        <taxon>Pentapetalae</taxon>
        <taxon>rosids</taxon>
        <taxon>malvids</taxon>
        <taxon>Malvales</taxon>
        <taxon>Malvaceae</taxon>
        <taxon>Malvoideae</taxon>
        <taxon>Gossypium</taxon>
    </lineage>
</organism>
<proteinExistence type="predicted"/>